<dbReference type="AlphaFoldDB" id="A0A7D4CE77"/>
<dbReference type="PANTHER" id="PTHR43553:SF24">
    <property type="entry name" value="ENERGY-COUPLING FACTOR TRANSPORTER ATP-BINDING PROTEIN ECFA1"/>
    <property type="match status" value="1"/>
</dbReference>
<keyword evidence="11" id="KW-1185">Reference proteome</keyword>
<dbReference type="CDD" id="cd03225">
    <property type="entry name" value="ABC_cobalt_CbiO_domain1"/>
    <property type="match status" value="1"/>
</dbReference>
<evidence type="ECO:0000313" key="10">
    <source>
        <dbReference type="EMBL" id="QKG83634.1"/>
    </source>
</evidence>
<dbReference type="Pfam" id="PF00005">
    <property type="entry name" value="ABC_tran"/>
    <property type="match status" value="1"/>
</dbReference>
<dbReference type="Proteomes" id="UP000503088">
    <property type="component" value="Chromosome"/>
</dbReference>
<evidence type="ECO:0000256" key="2">
    <source>
        <dbReference type="ARBA" id="ARBA00005417"/>
    </source>
</evidence>
<dbReference type="SUPFAM" id="SSF52540">
    <property type="entry name" value="P-loop containing nucleoside triphosphate hydrolases"/>
    <property type="match status" value="1"/>
</dbReference>
<gene>
    <name evidence="10" type="ORF">GXN76_03525</name>
</gene>
<dbReference type="KEGG" id="kpul:GXN76_03525"/>
<organism evidence="10 11">
    <name type="scientific">Kroppenstedtia pulmonis</name>
    <dbReference type="NCBI Taxonomy" id="1380685"/>
    <lineage>
        <taxon>Bacteria</taxon>
        <taxon>Bacillati</taxon>
        <taxon>Bacillota</taxon>
        <taxon>Bacilli</taxon>
        <taxon>Bacillales</taxon>
        <taxon>Thermoactinomycetaceae</taxon>
        <taxon>Kroppenstedtia</taxon>
    </lineage>
</organism>
<evidence type="ECO:0000259" key="9">
    <source>
        <dbReference type="PROSITE" id="PS50893"/>
    </source>
</evidence>
<dbReference type="GO" id="GO:0005524">
    <property type="term" value="F:ATP binding"/>
    <property type="evidence" value="ECO:0007669"/>
    <property type="project" value="UniProtKB-KW"/>
</dbReference>
<keyword evidence="6 10" id="KW-0067">ATP-binding</keyword>
<dbReference type="GO" id="GO:0043190">
    <property type="term" value="C:ATP-binding cassette (ABC) transporter complex"/>
    <property type="evidence" value="ECO:0007669"/>
    <property type="project" value="TreeGrafter"/>
</dbReference>
<dbReference type="InterPro" id="IPR003593">
    <property type="entry name" value="AAA+_ATPase"/>
</dbReference>
<dbReference type="PROSITE" id="PS50893">
    <property type="entry name" value="ABC_TRANSPORTER_2"/>
    <property type="match status" value="1"/>
</dbReference>
<dbReference type="Gene3D" id="3.40.50.300">
    <property type="entry name" value="P-loop containing nucleotide triphosphate hydrolases"/>
    <property type="match status" value="1"/>
</dbReference>
<feature type="domain" description="ABC transporter" evidence="9">
    <location>
        <begin position="4"/>
        <end position="236"/>
    </location>
</feature>
<comment type="subcellular location">
    <subcellularLocation>
        <location evidence="1">Cell membrane</location>
        <topology evidence="1">Peripheral membrane protein</topology>
    </subcellularLocation>
</comment>
<reference evidence="10 11" key="1">
    <citation type="submission" date="2020-01" db="EMBL/GenBank/DDBJ databases">
        <authorList>
            <person name="Gulvik C.A."/>
            <person name="Batra D.G."/>
        </authorList>
    </citation>
    <scope>NUCLEOTIDE SEQUENCE [LARGE SCALE GENOMIC DNA]</scope>
    <source>
        <strain evidence="10 11">W9323</strain>
    </source>
</reference>
<evidence type="ECO:0000256" key="5">
    <source>
        <dbReference type="ARBA" id="ARBA00022741"/>
    </source>
</evidence>
<dbReference type="PANTHER" id="PTHR43553">
    <property type="entry name" value="HEAVY METAL TRANSPORTER"/>
    <property type="match status" value="1"/>
</dbReference>
<keyword evidence="7" id="KW-1278">Translocase</keyword>
<dbReference type="InterPro" id="IPR003439">
    <property type="entry name" value="ABC_transporter-like_ATP-bd"/>
</dbReference>
<dbReference type="InterPro" id="IPR050095">
    <property type="entry name" value="ECF_ABC_transporter_ATP-bd"/>
</dbReference>
<keyword evidence="5" id="KW-0547">Nucleotide-binding</keyword>
<name>A0A7D4CE77_9BACL</name>
<dbReference type="SMART" id="SM00382">
    <property type="entry name" value="AAA"/>
    <property type="match status" value="1"/>
</dbReference>
<dbReference type="GO" id="GO:0015087">
    <property type="term" value="F:cobalt ion transmembrane transporter activity"/>
    <property type="evidence" value="ECO:0007669"/>
    <property type="project" value="UniProtKB-ARBA"/>
</dbReference>
<dbReference type="GO" id="GO:0016887">
    <property type="term" value="F:ATP hydrolysis activity"/>
    <property type="evidence" value="ECO:0007669"/>
    <property type="project" value="InterPro"/>
</dbReference>
<keyword evidence="3" id="KW-0813">Transport</keyword>
<evidence type="ECO:0000256" key="1">
    <source>
        <dbReference type="ARBA" id="ARBA00004202"/>
    </source>
</evidence>
<protein>
    <submittedName>
        <fullName evidence="10">ABC transporter ATP-binding protein</fullName>
    </submittedName>
</protein>
<comment type="similarity">
    <text evidence="2">Belongs to the ABC transporter superfamily.</text>
</comment>
<dbReference type="FunFam" id="3.40.50.300:FF:000224">
    <property type="entry name" value="Energy-coupling factor transporter ATP-binding protein EcfA"/>
    <property type="match status" value="1"/>
</dbReference>
<dbReference type="GO" id="GO:0042626">
    <property type="term" value="F:ATPase-coupled transmembrane transporter activity"/>
    <property type="evidence" value="ECO:0007669"/>
    <property type="project" value="TreeGrafter"/>
</dbReference>
<evidence type="ECO:0000313" key="11">
    <source>
        <dbReference type="Proteomes" id="UP000503088"/>
    </source>
</evidence>
<keyword evidence="8" id="KW-0472">Membrane</keyword>
<dbReference type="InterPro" id="IPR015856">
    <property type="entry name" value="ABC_transpr_CbiO/EcfA_su"/>
</dbReference>
<evidence type="ECO:0000256" key="4">
    <source>
        <dbReference type="ARBA" id="ARBA00022475"/>
    </source>
</evidence>
<evidence type="ECO:0000256" key="8">
    <source>
        <dbReference type="ARBA" id="ARBA00023136"/>
    </source>
</evidence>
<keyword evidence="4" id="KW-1003">Cell membrane</keyword>
<dbReference type="InterPro" id="IPR027417">
    <property type="entry name" value="P-loop_NTPase"/>
</dbReference>
<proteinExistence type="inferred from homology"/>
<sequence>MAMIRVENLSFSYQKDRPVLQDISLELDLRPTAIIGQNGAGKTTLVKLLKGLLKPGAGKITIGDTDVAQATAASLAKQVGLVFQNPNDQIFKGNVLEEVLFGPLNIGHHRSLAQKKAMDALKMVGLEHQIETNPQDLSLSEKKLLCIAAVVAMDTDIIIFDEPTIAQDYRGKEQIRQILQELVAQGKLVLTIIHDMDFVAECFERTIVLNQGKVLMDGETREVFSHPEVLHQAHLESPAVARLGGELGLSQTFLTVEELVTALHEEKGSML</sequence>
<evidence type="ECO:0000256" key="6">
    <source>
        <dbReference type="ARBA" id="ARBA00022840"/>
    </source>
</evidence>
<accession>A0A7D4CE77</accession>
<evidence type="ECO:0000256" key="7">
    <source>
        <dbReference type="ARBA" id="ARBA00022967"/>
    </source>
</evidence>
<dbReference type="EMBL" id="CP048104">
    <property type="protein sequence ID" value="QKG83634.1"/>
    <property type="molecule type" value="Genomic_DNA"/>
</dbReference>
<evidence type="ECO:0000256" key="3">
    <source>
        <dbReference type="ARBA" id="ARBA00022448"/>
    </source>
</evidence>